<evidence type="ECO:0000259" key="1">
    <source>
        <dbReference type="Pfam" id="PF13475"/>
    </source>
</evidence>
<gene>
    <name evidence="2" type="ORF">NAEGRDRAFT_51103</name>
</gene>
<proteinExistence type="predicted"/>
<organism evidence="3">
    <name type="scientific">Naegleria gruberi</name>
    <name type="common">Amoeba</name>
    <dbReference type="NCBI Taxonomy" id="5762"/>
    <lineage>
        <taxon>Eukaryota</taxon>
        <taxon>Discoba</taxon>
        <taxon>Heterolobosea</taxon>
        <taxon>Tetramitia</taxon>
        <taxon>Eutetramitia</taxon>
        <taxon>Vahlkampfiidae</taxon>
        <taxon>Naegleria</taxon>
    </lineage>
</organism>
<dbReference type="Proteomes" id="UP000006671">
    <property type="component" value="Unassembled WGS sequence"/>
</dbReference>
<accession>D2VNX3</accession>
<reference evidence="2 3" key="1">
    <citation type="journal article" date="2010" name="Cell">
        <title>The genome of Naegleria gruberi illuminates early eukaryotic versatility.</title>
        <authorList>
            <person name="Fritz-Laylin L.K."/>
            <person name="Prochnik S.E."/>
            <person name="Ginger M.L."/>
            <person name="Dacks J.B."/>
            <person name="Carpenter M.L."/>
            <person name="Field M.C."/>
            <person name="Kuo A."/>
            <person name="Paredez A."/>
            <person name="Chapman J."/>
            <person name="Pham J."/>
            <person name="Shu S."/>
            <person name="Neupane R."/>
            <person name="Cipriano M."/>
            <person name="Mancuso J."/>
            <person name="Tu H."/>
            <person name="Salamov A."/>
            <person name="Lindquist E."/>
            <person name="Shapiro H."/>
            <person name="Lucas S."/>
            <person name="Grigoriev I.V."/>
            <person name="Cande W.Z."/>
            <person name="Fulton C."/>
            <person name="Rokhsar D.S."/>
            <person name="Dawson S.C."/>
        </authorList>
    </citation>
    <scope>NUCLEOTIDE SEQUENCE [LARGE SCALE GENOMIC DNA]</scope>
    <source>
        <strain evidence="2 3">NEG-M</strain>
    </source>
</reference>
<name>D2VNX3_NAEGR</name>
<dbReference type="RefSeq" id="XP_002674238.1">
    <property type="nucleotide sequence ID" value="XM_002674192.1"/>
</dbReference>
<dbReference type="VEuPathDB" id="AmoebaDB:NAEGRDRAFT_51103"/>
<dbReference type="KEGG" id="ngr:NAEGRDRAFT_51103"/>
<dbReference type="SUPFAM" id="SSF50985">
    <property type="entry name" value="RCC1/BLIP-II"/>
    <property type="match status" value="1"/>
</dbReference>
<dbReference type="EMBL" id="GG738885">
    <property type="protein sequence ID" value="EFC41494.1"/>
    <property type="molecule type" value="Genomic_DNA"/>
</dbReference>
<dbReference type="Gene3D" id="2.130.10.30">
    <property type="entry name" value="Regulator of chromosome condensation 1/beta-lactamase-inhibitor protein II"/>
    <property type="match status" value="1"/>
</dbReference>
<evidence type="ECO:0000313" key="2">
    <source>
        <dbReference type="EMBL" id="EFC41494.1"/>
    </source>
</evidence>
<feature type="domain" description="DUF4116" evidence="1">
    <location>
        <begin position="196"/>
        <end position="244"/>
    </location>
</feature>
<dbReference type="AlphaFoldDB" id="D2VNX3"/>
<dbReference type="Pfam" id="PF13475">
    <property type="entry name" value="DUF4116"/>
    <property type="match status" value="4"/>
</dbReference>
<evidence type="ECO:0000313" key="3">
    <source>
        <dbReference type="Proteomes" id="UP000006671"/>
    </source>
</evidence>
<dbReference type="InterPro" id="IPR025197">
    <property type="entry name" value="DUF4116"/>
</dbReference>
<feature type="domain" description="DUF4116" evidence="1">
    <location>
        <begin position="76"/>
        <end position="119"/>
    </location>
</feature>
<dbReference type="InParanoid" id="D2VNX3"/>
<dbReference type="GeneID" id="8851172"/>
<protein>
    <submittedName>
        <fullName evidence="2">Predicted protein</fullName>
    </submittedName>
</protein>
<feature type="domain" description="DUF4116" evidence="1">
    <location>
        <begin position="121"/>
        <end position="169"/>
    </location>
</feature>
<feature type="domain" description="DUF4116" evidence="1">
    <location>
        <begin position="1"/>
        <end position="44"/>
    </location>
</feature>
<keyword evidence="3" id="KW-1185">Reference proteome</keyword>
<sequence>MEAVKQNGGAIEFTSDELKRDREIISEAVRKEGNALLLASEEFRKDRELLIEAVKQYGRALQWAPKEFKNDREIDLFAVKEYGSAIDYTSSELKCDREFVLQAVKLNGMALQYVSFGLRNDREIVMEAVKQNGWALECVSRELRKDREIVVEAVKQNGTALEYAPEELRNDREIVLLAINQNISSFKYVSDELRNDREIAMLAVKKDGYAIEKTSSELRNDREIVTEAVKQNGLLLSEASEELRNDCEIVLLAFKNNESSLVYASEELKADGKFIQLLRSYLFEKQPYELPGYAAPSTLIKFSTGKQYRNMMENSFRDVVCKFREYSFLIREKSFYDYLKPEFMQQYKIERNLSLFVSEIWSGTSATCVRGGSGLNPYVLVVPRLELVEQVIRDYLEWWRSNDLFNSVKYWNDFDIFRIADSNTDGRGELKSVFEMTCFTLEEGEYVKNISDKGYFEMTFLTNLGHFYHIIQDRNGGKNIITKSAELFTGLAVGGSFWIGWTSTNLFLFGHNFYIHMQNRKASIPSEILSIDDVSCGWDNIFIVANSRKDVFGFGRNFGSFFTPNHKQTPNIVQIPLDKLKLPEETIQKVSAADEAAVILLDSGNLIINNYALNRTSFSIFSSKLWTRIDAAKTLNKFQDSRIIDVGVGRSKISVLTFNHCISVYSLDFTLEFETKLHISCSLDYPLFVMNKTKIVDESKKRIVQESFNPSLIFNPTIIQAEESVQVWYHAHNPIDLFQSDYRRNMISSSLHFSDLQFNFV</sequence>
<dbReference type="InterPro" id="IPR009091">
    <property type="entry name" value="RCC1/BLIP-II"/>
</dbReference>